<dbReference type="SMART" id="SM00490">
    <property type="entry name" value="HELICc"/>
    <property type="match status" value="1"/>
</dbReference>
<evidence type="ECO:0000256" key="16">
    <source>
        <dbReference type="NCBIfam" id="TIGR01389"/>
    </source>
</evidence>
<keyword evidence="14" id="KW-0413">Isomerase</keyword>
<dbReference type="Proteomes" id="UP000095558">
    <property type="component" value="Unassembled WGS sequence"/>
</dbReference>
<dbReference type="GO" id="GO:0030894">
    <property type="term" value="C:replisome"/>
    <property type="evidence" value="ECO:0007669"/>
    <property type="project" value="TreeGrafter"/>
</dbReference>
<keyword evidence="11" id="KW-0238">DNA-binding</keyword>
<dbReference type="Pfam" id="PF16124">
    <property type="entry name" value="RecQ_Zn_bind"/>
    <property type="match status" value="1"/>
</dbReference>
<dbReference type="Pfam" id="PF00271">
    <property type="entry name" value="Helicase_C"/>
    <property type="match status" value="1"/>
</dbReference>
<evidence type="ECO:0000256" key="8">
    <source>
        <dbReference type="ARBA" id="ARBA00022806"/>
    </source>
</evidence>
<evidence type="ECO:0000256" key="2">
    <source>
        <dbReference type="ARBA" id="ARBA00001947"/>
    </source>
</evidence>
<evidence type="ECO:0000256" key="10">
    <source>
        <dbReference type="ARBA" id="ARBA00022840"/>
    </source>
</evidence>
<evidence type="ECO:0000256" key="17">
    <source>
        <dbReference type="SAM" id="Coils"/>
    </source>
</evidence>
<evidence type="ECO:0000256" key="14">
    <source>
        <dbReference type="ARBA" id="ARBA00023235"/>
    </source>
</evidence>
<dbReference type="GO" id="GO:0016787">
    <property type="term" value="F:hydrolase activity"/>
    <property type="evidence" value="ECO:0007669"/>
    <property type="project" value="UniProtKB-KW"/>
</dbReference>
<evidence type="ECO:0000256" key="13">
    <source>
        <dbReference type="ARBA" id="ARBA00023204"/>
    </source>
</evidence>
<dbReference type="AlphaFoldDB" id="A0A174D4D4"/>
<dbReference type="GO" id="GO:0006281">
    <property type="term" value="P:DNA repair"/>
    <property type="evidence" value="ECO:0007669"/>
    <property type="project" value="UniProtKB-KW"/>
</dbReference>
<dbReference type="SUPFAM" id="SSF47819">
    <property type="entry name" value="HRDC-like"/>
    <property type="match status" value="1"/>
</dbReference>
<dbReference type="OrthoDB" id="9763310at2"/>
<dbReference type="InterPro" id="IPR014001">
    <property type="entry name" value="Helicase_ATP-bd"/>
</dbReference>
<dbReference type="Pfam" id="PF09382">
    <property type="entry name" value="RQC"/>
    <property type="match status" value="1"/>
</dbReference>
<dbReference type="CDD" id="cd17920">
    <property type="entry name" value="DEXHc_RecQ"/>
    <property type="match status" value="1"/>
</dbReference>
<evidence type="ECO:0000256" key="6">
    <source>
        <dbReference type="ARBA" id="ARBA00022763"/>
    </source>
</evidence>
<evidence type="ECO:0000256" key="11">
    <source>
        <dbReference type="ARBA" id="ARBA00023125"/>
    </source>
</evidence>
<evidence type="ECO:0000256" key="3">
    <source>
        <dbReference type="ARBA" id="ARBA00005446"/>
    </source>
</evidence>
<keyword evidence="9" id="KW-0862">Zinc</keyword>
<evidence type="ECO:0000259" key="18">
    <source>
        <dbReference type="PROSITE" id="PS50967"/>
    </source>
</evidence>
<dbReference type="GO" id="GO:0006310">
    <property type="term" value="P:DNA recombination"/>
    <property type="evidence" value="ECO:0007669"/>
    <property type="project" value="UniProtKB-UniRule"/>
</dbReference>
<evidence type="ECO:0000256" key="1">
    <source>
        <dbReference type="ARBA" id="ARBA00001946"/>
    </source>
</evidence>
<protein>
    <recommendedName>
        <fullName evidence="16">DNA helicase RecQ</fullName>
        <ecNumber evidence="16">5.6.2.4</ecNumber>
    </recommendedName>
</protein>
<dbReference type="InterPro" id="IPR018982">
    <property type="entry name" value="RQC_domain"/>
</dbReference>
<evidence type="ECO:0000256" key="7">
    <source>
        <dbReference type="ARBA" id="ARBA00022801"/>
    </source>
</evidence>
<dbReference type="PROSITE" id="PS50967">
    <property type="entry name" value="HRDC"/>
    <property type="match status" value="1"/>
</dbReference>
<evidence type="ECO:0000256" key="12">
    <source>
        <dbReference type="ARBA" id="ARBA00023172"/>
    </source>
</evidence>
<evidence type="ECO:0000256" key="5">
    <source>
        <dbReference type="ARBA" id="ARBA00022741"/>
    </source>
</evidence>
<dbReference type="SUPFAM" id="SSF46785">
    <property type="entry name" value="Winged helix' DNA-binding domain"/>
    <property type="match status" value="1"/>
</dbReference>
<dbReference type="GO" id="GO:0043590">
    <property type="term" value="C:bacterial nucleoid"/>
    <property type="evidence" value="ECO:0007669"/>
    <property type="project" value="TreeGrafter"/>
</dbReference>
<dbReference type="PROSITE" id="PS51194">
    <property type="entry name" value="HELICASE_CTER"/>
    <property type="match status" value="1"/>
</dbReference>
<dbReference type="Gene3D" id="1.10.10.10">
    <property type="entry name" value="Winged helix-like DNA-binding domain superfamily/Winged helix DNA-binding domain"/>
    <property type="match status" value="1"/>
</dbReference>
<dbReference type="Gene3D" id="1.10.150.80">
    <property type="entry name" value="HRDC domain"/>
    <property type="match status" value="1"/>
</dbReference>
<name>A0A174D4D4_9CLOT</name>
<dbReference type="InterPro" id="IPR001650">
    <property type="entry name" value="Helicase_C-like"/>
</dbReference>
<keyword evidence="6" id="KW-0227">DNA damage</keyword>
<dbReference type="SMART" id="SM00956">
    <property type="entry name" value="RQC"/>
    <property type="match status" value="1"/>
</dbReference>
<keyword evidence="7 21" id="KW-0378">Hydrolase</keyword>
<dbReference type="SMART" id="SM00487">
    <property type="entry name" value="DEXDc"/>
    <property type="match status" value="1"/>
</dbReference>
<keyword evidence="4" id="KW-0479">Metal-binding</keyword>
<dbReference type="GO" id="GO:0043138">
    <property type="term" value="F:3'-5' DNA helicase activity"/>
    <property type="evidence" value="ECO:0007669"/>
    <property type="project" value="UniProtKB-EC"/>
</dbReference>
<keyword evidence="8 21" id="KW-0347">Helicase</keyword>
<dbReference type="GO" id="GO:0003677">
    <property type="term" value="F:DNA binding"/>
    <property type="evidence" value="ECO:0007669"/>
    <property type="project" value="UniProtKB-KW"/>
</dbReference>
<gene>
    <name evidence="21" type="primary">recQ1</name>
    <name evidence="21" type="ORF">ERS852470_01668</name>
</gene>
<comment type="catalytic activity">
    <reaction evidence="15">
        <text>Couples ATP hydrolysis with the unwinding of duplex DNA by translocating in the 3'-5' direction.</text>
        <dbReference type="EC" id="5.6.2.4"/>
    </reaction>
</comment>
<dbReference type="GO" id="GO:0009432">
    <property type="term" value="P:SOS response"/>
    <property type="evidence" value="ECO:0007669"/>
    <property type="project" value="UniProtKB-UniRule"/>
</dbReference>
<evidence type="ECO:0000259" key="19">
    <source>
        <dbReference type="PROSITE" id="PS51192"/>
    </source>
</evidence>
<dbReference type="GO" id="GO:0009378">
    <property type="term" value="F:four-way junction helicase activity"/>
    <property type="evidence" value="ECO:0007669"/>
    <property type="project" value="TreeGrafter"/>
</dbReference>
<feature type="domain" description="HRDC" evidence="18">
    <location>
        <begin position="512"/>
        <end position="584"/>
    </location>
</feature>
<keyword evidence="13" id="KW-0234">DNA repair</keyword>
<dbReference type="InterPro" id="IPR004589">
    <property type="entry name" value="DNA_helicase_ATP-dep_RecQ"/>
</dbReference>
<dbReference type="GO" id="GO:0046872">
    <property type="term" value="F:metal ion binding"/>
    <property type="evidence" value="ECO:0007669"/>
    <property type="project" value="UniProtKB-KW"/>
</dbReference>
<dbReference type="EMBL" id="CYZV01000016">
    <property type="protein sequence ID" value="CUO18920.1"/>
    <property type="molecule type" value="Genomic_DNA"/>
</dbReference>
<organism evidence="21 22">
    <name type="scientific">Clostridium disporicum</name>
    <dbReference type="NCBI Taxonomy" id="84024"/>
    <lineage>
        <taxon>Bacteria</taxon>
        <taxon>Bacillati</taxon>
        <taxon>Bacillota</taxon>
        <taxon>Clostridia</taxon>
        <taxon>Eubacteriales</taxon>
        <taxon>Clostridiaceae</taxon>
        <taxon>Clostridium</taxon>
    </lineage>
</organism>
<reference evidence="21 22" key="1">
    <citation type="submission" date="2015-09" db="EMBL/GenBank/DDBJ databases">
        <authorList>
            <consortium name="Pathogen Informatics"/>
        </authorList>
    </citation>
    <scope>NUCLEOTIDE SEQUENCE [LARGE SCALE GENOMIC DNA]</scope>
    <source>
        <strain evidence="21 22">2789STDY5834855</strain>
    </source>
</reference>
<feature type="domain" description="Helicase C-terminal" evidence="20">
    <location>
        <begin position="218"/>
        <end position="366"/>
    </location>
</feature>
<dbReference type="InterPro" id="IPR036388">
    <property type="entry name" value="WH-like_DNA-bd_sf"/>
</dbReference>
<dbReference type="GO" id="GO:0006260">
    <property type="term" value="P:DNA replication"/>
    <property type="evidence" value="ECO:0007669"/>
    <property type="project" value="InterPro"/>
</dbReference>
<evidence type="ECO:0000256" key="15">
    <source>
        <dbReference type="ARBA" id="ARBA00034617"/>
    </source>
</evidence>
<dbReference type="GO" id="GO:0005737">
    <property type="term" value="C:cytoplasm"/>
    <property type="evidence" value="ECO:0007669"/>
    <property type="project" value="TreeGrafter"/>
</dbReference>
<evidence type="ECO:0000256" key="4">
    <source>
        <dbReference type="ARBA" id="ARBA00022723"/>
    </source>
</evidence>
<keyword evidence="17" id="KW-0175">Coiled coil</keyword>
<dbReference type="PANTHER" id="PTHR13710:SF105">
    <property type="entry name" value="ATP-DEPENDENT DNA HELICASE Q1"/>
    <property type="match status" value="1"/>
</dbReference>
<dbReference type="SMART" id="SM00341">
    <property type="entry name" value="HRDC"/>
    <property type="match status" value="1"/>
</dbReference>
<evidence type="ECO:0000313" key="22">
    <source>
        <dbReference type="Proteomes" id="UP000095558"/>
    </source>
</evidence>
<dbReference type="GO" id="GO:0005524">
    <property type="term" value="F:ATP binding"/>
    <property type="evidence" value="ECO:0007669"/>
    <property type="project" value="UniProtKB-KW"/>
</dbReference>
<dbReference type="NCBIfam" id="TIGR01389">
    <property type="entry name" value="recQ"/>
    <property type="match status" value="1"/>
</dbReference>
<dbReference type="EC" id="5.6.2.4" evidence="16"/>
<sequence length="584" mass="67983">MNEVFKVLNKYYGYNTFRKGQYEIISNILRGRDSFCILPTGGGKSICYQIPALLFKGITIVISPLISLMKDQVDNLNSNGINARYINSTQRLELSDEIIELCKRGEVKLLYIAPEKLENEFFKRKLRALNISQIAIDEAHCVSMWGHDFRKSYSLIAEFINSLRVRPIITAFTATATEVVREDVIKLLGLRNPYIYIGSFDRENLEIKLHIEEDKLELVKDIIREKENEAGIIYCATRKEVDGLYYYLKDLGYNVLKYHGGLKDSEKEYYQDEFLNENSNVMIATNAFGMGIDKSNVRYIIHFTIPKNIESYYQEIGRAGRDGLTSECHLLFNRGDIRTLEYLIHTTVQLNRKEIEIKKLQKMIDFCESKECLRSFILKYFGEGNVREYCTNCSNCLNNDELRDYTIEAQKVLSCVYRTKERYGISVLIDILRGMTGPKIINYKLNELTTYGIMKEYSSKFIRDFIKMLIEYGYVSLKDGTYSMLKLNEKSYKILKSQLKVMLKLTSESEEKVINSELFNRLRGWRREMAIKEGVKPYIIFSDATLIELCNKNPKNEDELLDIRGMGEKKFKKYGCDLLNLLNK</sequence>
<dbReference type="InterPro" id="IPR027417">
    <property type="entry name" value="P-loop_NTPase"/>
</dbReference>
<comment type="similarity">
    <text evidence="3">Belongs to the helicase family. RecQ subfamily.</text>
</comment>
<dbReference type="InterPro" id="IPR006293">
    <property type="entry name" value="DNA_helicase_ATP-dep_RecQ_bac"/>
</dbReference>
<dbReference type="InterPro" id="IPR011545">
    <property type="entry name" value="DEAD/DEAH_box_helicase_dom"/>
</dbReference>
<dbReference type="SUPFAM" id="SSF52540">
    <property type="entry name" value="P-loop containing nucleoside triphosphate hydrolases"/>
    <property type="match status" value="2"/>
</dbReference>
<dbReference type="InterPro" id="IPR032284">
    <property type="entry name" value="RecQ_Zn-bd"/>
</dbReference>
<dbReference type="Pfam" id="PF00570">
    <property type="entry name" value="HRDC"/>
    <property type="match status" value="1"/>
</dbReference>
<comment type="cofactor">
    <cofactor evidence="2">
        <name>Zn(2+)</name>
        <dbReference type="ChEBI" id="CHEBI:29105"/>
    </cofactor>
</comment>
<evidence type="ECO:0000313" key="21">
    <source>
        <dbReference type="EMBL" id="CUO18920.1"/>
    </source>
</evidence>
<dbReference type="InterPro" id="IPR002121">
    <property type="entry name" value="HRDC_dom"/>
</dbReference>
<feature type="coiled-coil region" evidence="17">
    <location>
        <begin position="202"/>
        <end position="229"/>
    </location>
</feature>
<keyword evidence="10" id="KW-0067">ATP-binding</keyword>
<dbReference type="Gene3D" id="3.40.50.300">
    <property type="entry name" value="P-loop containing nucleotide triphosphate hydrolases"/>
    <property type="match status" value="2"/>
</dbReference>
<dbReference type="NCBIfam" id="TIGR00614">
    <property type="entry name" value="recQ_fam"/>
    <property type="match status" value="1"/>
</dbReference>
<dbReference type="PANTHER" id="PTHR13710">
    <property type="entry name" value="DNA HELICASE RECQ FAMILY MEMBER"/>
    <property type="match status" value="1"/>
</dbReference>
<dbReference type="InterPro" id="IPR010997">
    <property type="entry name" value="HRDC-like_sf"/>
</dbReference>
<dbReference type="RefSeq" id="WP_055276300.1">
    <property type="nucleotide sequence ID" value="NZ_CYZV01000016.1"/>
</dbReference>
<keyword evidence="5" id="KW-0547">Nucleotide-binding</keyword>
<dbReference type="InterPro" id="IPR044876">
    <property type="entry name" value="HRDC_dom_sf"/>
</dbReference>
<comment type="cofactor">
    <cofactor evidence="1">
        <name>Mg(2+)</name>
        <dbReference type="ChEBI" id="CHEBI:18420"/>
    </cofactor>
</comment>
<feature type="domain" description="Helicase ATP-binding" evidence="19">
    <location>
        <begin position="25"/>
        <end position="194"/>
    </location>
</feature>
<accession>A0A174D4D4</accession>
<dbReference type="PROSITE" id="PS51192">
    <property type="entry name" value="HELICASE_ATP_BIND_1"/>
    <property type="match status" value="1"/>
</dbReference>
<dbReference type="STRING" id="84024.ERS852471_00973"/>
<evidence type="ECO:0000259" key="20">
    <source>
        <dbReference type="PROSITE" id="PS51194"/>
    </source>
</evidence>
<dbReference type="Pfam" id="PF00270">
    <property type="entry name" value="DEAD"/>
    <property type="match status" value="1"/>
</dbReference>
<dbReference type="InterPro" id="IPR036390">
    <property type="entry name" value="WH_DNA-bd_sf"/>
</dbReference>
<dbReference type="FunFam" id="3.40.50.300:FF:000296">
    <property type="entry name" value="ATP-dependent DNA helicase RecQ"/>
    <property type="match status" value="1"/>
</dbReference>
<keyword evidence="12" id="KW-0233">DNA recombination</keyword>
<evidence type="ECO:0000256" key="9">
    <source>
        <dbReference type="ARBA" id="ARBA00022833"/>
    </source>
</evidence>
<proteinExistence type="inferred from homology"/>